<dbReference type="InterPro" id="IPR004101">
    <property type="entry name" value="Mur_ligase_C"/>
</dbReference>
<keyword evidence="4" id="KW-1185">Reference proteome</keyword>
<sequence length="558" mass="61466">MTLNFEEVRRITGPNLLSQKPGALVDAYIEGVSHEVVWQCWQKNMSDIFEWLDWQQESLYYRHFSGGISLSISAPIDALYTACQAVELGWLLSEAQLLSRPFSDKKYRFNELKTHLSDEVNPELMALIAMANDKGVSYLVDDDYFSLGTGGTCQVWPVTELPLSKNIQWSSYQKVPAAFITGTNGKSTSVRLASTIARCAGLRAGVTSTDFIRVGETILDTGDYSGPGGARILLRHPDTEIAFLEVARGGLLRRGLPVSDNQAALITNIAADHLGQYGINTVPELAEAKFIVDKGLTDSGVLVLNADDNELVRLSATTEHTICWFSMDKHNSLIQTSLSNGAAVVFFHEQHIHFVDGEYAFSVAVNDIAMTFNGTAAYNVRNAMGVIGLCRALKLGEDAILKGLKAFGSDPYDNPGRGNRYQYHGAEVIVDFAHNQHSMSAVIEMAKKIPAKRRLVMFSHAGDRSNQEMIELTDEVAKFAADEYIIAELESYLRGRELGEIPTLVKKHLSDIDISEDQIAISNSPLAGAKYALTKIRAGDVVLLFALDERDEIHQLLV</sequence>
<dbReference type="AlphaFoldDB" id="A0A553JN82"/>
<gene>
    <name evidence="3" type="ORF">FN961_13295</name>
</gene>
<feature type="domain" description="Mur ligase central" evidence="2">
    <location>
        <begin position="180"/>
        <end position="389"/>
    </location>
</feature>
<dbReference type="Proteomes" id="UP000318126">
    <property type="component" value="Unassembled WGS sequence"/>
</dbReference>
<dbReference type="InterPro" id="IPR013221">
    <property type="entry name" value="Mur_ligase_cen"/>
</dbReference>
<dbReference type="Pfam" id="PF08245">
    <property type="entry name" value="Mur_ligase_M"/>
    <property type="match status" value="1"/>
</dbReference>
<dbReference type="GO" id="GO:0005524">
    <property type="term" value="F:ATP binding"/>
    <property type="evidence" value="ECO:0007669"/>
    <property type="project" value="InterPro"/>
</dbReference>
<dbReference type="PANTHER" id="PTHR23135">
    <property type="entry name" value="MUR LIGASE FAMILY MEMBER"/>
    <property type="match status" value="1"/>
</dbReference>
<dbReference type="SUPFAM" id="SSF53623">
    <property type="entry name" value="MurD-like peptide ligases, catalytic domain"/>
    <property type="match status" value="1"/>
</dbReference>
<dbReference type="InterPro" id="IPR036565">
    <property type="entry name" value="Mur-like_cat_sf"/>
</dbReference>
<evidence type="ECO:0000313" key="3">
    <source>
        <dbReference type="EMBL" id="TRY13928.1"/>
    </source>
</evidence>
<dbReference type="Gene3D" id="3.90.190.20">
    <property type="entry name" value="Mur ligase, C-terminal domain"/>
    <property type="match status" value="1"/>
</dbReference>
<feature type="domain" description="Mur ligase C-terminal" evidence="1">
    <location>
        <begin position="417"/>
        <end position="545"/>
    </location>
</feature>
<protein>
    <submittedName>
        <fullName evidence="3">Mur ligase</fullName>
    </submittedName>
</protein>
<dbReference type="InterPro" id="IPR036615">
    <property type="entry name" value="Mur_ligase_C_dom_sf"/>
</dbReference>
<dbReference type="Pfam" id="PF02875">
    <property type="entry name" value="Mur_ligase_C"/>
    <property type="match status" value="1"/>
</dbReference>
<dbReference type="OrthoDB" id="9803907at2"/>
<keyword evidence="3" id="KW-0436">Ligase</keyword>
<comment type="caution">
    <text evidence="3">The sequence shown here is derived from an EMBL/GenBank/DDBJ whole genome shotgun (WGS) entry which is preliminary data.</text>
</comment>
<dbReference type="GO" id="GO:0016881">
    <property type="term" value="F:acid-amino acid ligase activity"/>
    <property type="evidence" value="ECO:0007669"/>
    <property type="project" value="InterPro"/>
</dbReference>
<evidence type="ECO:0000259" key="2">
    <source>
        <dbReference type="Pfam" id="PF08245"/>
    </source>
</evidence>
<dbReference type="EMBL" id="VKGK01000015">
    <property type="protein sequence ID" value="TRY13928.1"/>
    <property type="molecule type" value="Genomic_DNA"/>
</dbReference>
<proteinExistence type="predicted"/>
<reference evidence="4" key="1">
    <citation type="submission" date="2019-07" db="EMBL/GenBank/DDBJ databases">
        <title>Shewanella sp. YLB-08 draft genomic sequence.</title>
        <authorList>
            <person name="Yu L."/>
        </authorList>
    </citation>
    <scope>NUCLEOTIDE SEQUENCE [LARGE SCALE GENOMIC DNA]</scope>
    <source>
        <strain evidence="4">JCM 20706</strain>
    </source>
</reference>
<dbReference type="Gene3D" id="3.40.1190.10">
    <property type="entry name" value="Mur-like, catalytic domain"/>
    <property type="match status" value="1"/>
</dbReference>
<organism evidence="3 4">
    <name type="scientific">Shewanella hanedai</name>
    <name type="common">Alteromonas hanedai</name>
    <dbReference type="NCBI Taxonomy" id="25"/>
    <lineage>
        <taxon>Bacteria</taxon>
        <taxon>Pseudomonadati</taxon>
        <taxon>Pseudomonadota</taxon>
        <taxon>Gammaproteobacteria</taxon>
        <taxon>Alteromonadales</taxon>
        <taxon>Shewanellaceae</taxon>
        <taxon>Shewanella</taxon>
    </lineage>
</organism>
<evidence type="ECO:0000313" key="4">
    <source>
        <dbReference type="Proteomes" id="UP000318126"/>
    </source>
</evidence>
<evidence type="ECO:0000259" key="1">
    <source>
        <dbReference type="Pfam" id="PF02875"/>
    </source>
</evidence>
<accession>A0A553JN82</accession>
<dbReference type="PANTHER" id="PTHR23135:SF18">
    <property type="entry name" value="CYANOPHYCIN SYNTHETASE"/>
    <property type="match status" value="1"/>
</dbReference>
<name>A0A553JN82_SHEHA</name>
<dbReference type="SUPFAM" id="SSF53244">
    <property type="entry name" value="MurD-like peptide ligases, peptide-binding domain"/>
    <property type="match status" value="1"/>
</dbReference>